<protein>
    <submittedName>
        <fullName evidence="3">Uncharacterized protein</fullName>
    </submittedName>
</protein>
<feature type="compositionally biased region" description="Polar residues" evidence="2">
    <location>
        <begin position="25"/>
        <end position="37"/>
    </location>
</feature>
<feature type="compositionally biased region" description="Basic residues" evidence="2">
    <location>
        <begin position="43"/>
        <end position="56"/>
    </location>
</feature>
<proteinExistence type="predicted"/>
<feature type="compositionally biased region" description="Basic and acidic residues" evidence="2">
    <location>
        <begin position="104"/>
        <end position="114"/>
    </location>
</feature>
<name>A0AAV0H3C5_9ROSI</name>
<feature type="coiled-coil region" evidence="1">
    <location>
        <begin position="254"/>
        <end position="335"/>
    </location>
</feature>
<evidence type="ECO:0000313" key="4">
    <source>
        <dbReference type="Proteomes" id="UP001154282"/>
    </source>
</evidence>
<feature type="coiled-coil region" evidence="1">
    <location>
        <begin position="364"/>
        <end position="398"/>
    </location>
</feature>
<gene>
    <name evidence="3" type="ORF">LITE_LOCUS2397</name>
</gene>
<organism evidence="3 4">
    <name type="scientific">Linum tenue</name>
    <dbReference type="NCBI Taxonomy" id="586396"/>
    <lineage>
        <taxon>Eukaryota</taxon>
        <taxon>Viridiplantae</taxon>
        <taxon>Streptophyta</taxon>
        <taxon>Embryophyta</taxon>
        <taxon>Tracheophyta</taxon>
        <taxon>Spermatophyta</taxon>
        <taxon>Magnoliopsida</taxon>
        <taxon>eudicotyledons</taxon>
        <taxon>Gunneridae</taxon>
        <taxon>Pentapetalae</taxon>
        <taxon>rosids</taxon>
        <taxon>fabids</taxon>
        <taxon>Malpighiales</taxon>
        <taxon>Linaceae</taxon>
        <taxon>Linum</taxon>
    </lineage>
</organism>
<sequence length="715" mass="80115">MKVTTGKPHSSATAALVGASILTSKAFNQSPRQQNPDSDLVRPPRRRTRSLTRLKRVAPSVGRRSRPETPLLKWKVEESGERKNGGGAKGDGEDIAVAADEGEEKQGNGKEEGRRRRCKRSSGSSVSARKLAAGLWRLQTPETAVGGGGVGERRRRDGLGFQPRAAHAGVSLAPHGTEKVYGSELKDPLHSATAVSAMKNRFLCKLEPSFQFSNSAMEGKTKWDPVCFETPDEVRQIYSHMNRLDQQVSAVSVVSALESELEQARVRIHELETERRSSKKKLEHFLKKVSEERATWRSREHEKIRAFIDDIKSDLSRERKNRQRLEILNSKLVNELADVKVSGKRLMQDYEKERKGRELIEEVCDELAKEIGDDKAEIEAIKRESMKLREEVDDERKMLQMAEVWREERVQMKLVDAKVALEEKYSQMNKLVSDLESFLRSRGAAISEVRQVESLMQAAAATNIEEVKEFTYVPSNPDDIFDVLEEYNSGEPNDERDIEQCTTAFSPGSHCNGYVINQNEEIEEDESGWETVSHLDDQGSSFSPDGSVPSVNKIHRDSNVSESGTEWEEENICKDTHMAEEISELCSLPNNRQVKKASAIARLWKSGSNGENYKIISVDGMNGRFSNGRKSSAGIVVSPDRGSGKDRGGSFSPSDFVGQWSSSPESGNPHITRGMKGCIEWPRGSVQKHSLKSQLLEARMQSQKLQLRHVLKQKI</sequence>
<evidence type="ECO:0000313" key="3">
    <source>
        <dbReference type="EMBL" id="CAI0379791.1"/>
    </source>
</evidence>
<feature type="region of interest" description="Disordered" evidence="2">
    <location>
        <begin position="25"/>
        <end position="126"/>
    </location>
</feature>
<dbReference type="Proteomes" id="UP001154282">
    <property type="component" value="Unassembled WGS sequence"/>
</dbReference>
<dbReference type="InterPro" id="IPR043424">
    <property type="entry name" value="BLT-like"/>
</dbReference>
<dbReference type="PANTHER" id="PTHR31071:SF2">
    <property type="entry name" value="ACTIN CYTOSKELETON-REGULATORY COMPLEX PAN-LIKE PROTEIN"/>
    <property type="match status" value="1"/>
</dbReference>
<evidence type="ECO:0000256" key="1">
    <source>
        <dbReference type="SAM" id="Coils"/>
    </source>
</evidence>
<feature type="region of interest" description="Disordered" evidence="2">
    <location>
        <begin position="632"/>
        <end position="673"/>
    </location>
</feature>
<dbReference type="PANTHER" id="PTHR31071">
    <property type="entry name" value="GB|AAF24581.1"/>
    <property type="match status" value="1"/>
</dbReference>
<evidence type="ECO:0000256" key="2">
    <source>
        <dbReference type="SAM" id="MobiDB-lite"/>
    </source>
</evidence>
<feature type="region of interest" description="Disordered" evidence="2">
    <location>
        <begin position="537"/>
        <end position="568"/>
    </location>
</feature>
<keyword evidence="4" id="KW-1185">Reference proteome</keyword>
<dbReference type="EMBL" id="CAMGYJ010000002">
    <property type="protein sequence ID" value="CAI0379791.1"/>
    <property type="molecule type" value="Genomic_DNA"/>
</dbReference>
<comment type="caution">
    <text evidence="3">The sequence shown here is derived from an EMBL/GenBank/DDBJ whole genome shotgun (WGS) entry which is preliminary data.</text>
</comment>
<keyword evidence="1" id="KW-0175">Coiled coil</keyword>
<feature type="compositionally biased region" description="Basic and acidic residues" evidence="2">
    <location>
        <begin position="74"/>
        <end position="84"/>
    </location>
</feature>
<reference evidence="3" key="1">
    <citation type="submission" date="2022-08" db="EMBL/GenBank/DDBJ databases">
        <authorList>
            <person name="Gutierrez-Valencia J."/>
        </authorList>
    </citation>
    <scope>NUCLEOTIDE SEQUENCE</scope>
</reference>
<dbReference type="AlphaFoldDB" id="A0AAV0H3C5"/>
<accession>A0AAV0H3C5</accession>